<dbReference type="Proteomes" id="UP000517523">
    <property type="component" value="Unassembled WGS sequence"/>
</dbReference>
<proteinExistence type="predicted"/>
<comment type="caution">
    <text evidence="1">The sequence shown here is derived from an EMBL/GenBank/DDBJ whole genome shotgun (WGS) entry which is preliminary data.</text>
</comment>
<dbReference type="EMBL" id="JACHXJ010000012">
    <property type="protein sequence ID" value="MBB3132121.1"/>
    <property type="molecule type" value="Genomic_DNA"/>
</dbReference>
<dbReference type="RefSeq" id="WP_183587678.1">
    <property type="nucleotide sequence ID" value="NZ_JACHXJ010000012.1"/>
</dbReference>
<sequence length="479" mass="51769">MAEFHGVKASETFAPKAAVVQTNTLPVYYGTAPINQVADPAAAVNKVILTYNLEDFKKKLGFSWDWKSFTLCEAAQAHFVNNEQSPVAFVNVLDVTDKEATAPAAAEFTDGIYTIEKEGVLKASVTVKDGTTEYVAGKDFSLTFNDAGKLVIAILAGGDIPAGTTSLQVGYDALKPSAINAARIIGGTDSQTGVRTGLELIEDVFMETSFVPNLIVAPGFSDDPTVAALMVAKAKNINGLFEAFAVTDLDASQKYMDIATWKEDNGYTDPLQANTYPMMTYKGRIYHASTLITAAMVATDQSNDGVPVETPSNKLITADGTVYKDGTPVNIPFDQANILNANGIVTAIRWPDGFKAWGNRTGGYPEFTDAQRAFIPVRRMFGYIKNNLILRFWQKVDDPLNRQLIESVVDDANVWLNGLVGAGYLLGGRVEFLASDNPSDQLGNGKMVYRVYVTPPSMAQEIEFIVAYDASYLASLTAA</sequence>
<gene>
    <name evidence="1" type="ORF">FHS19_006848</name>
</gene>
<name>A0A839U088_9BACL</name>
<evidence type="ECO:0000313" key="2">
    <source>
        <dbReference type="Proteomes" id="UP000517523"/>
    </source>
</evidence>
<dbReference type="InterPro" id="IPR052042">
    <property type="entry name" value="Tail_sheath_structural"/>
</dbReference>
<dbReference type="PANTHER" id="PTHR35861:SF2">
    <property type="entry name" value="FELS-2 PROPHAGE PROTEIN"/>
    <property type="match status" value="1"/>
</dbReference>
<dbReference type="PANTHER" id="PTHR35861">
    <property type="match status" value="1"/>
</dbReference>
<protein>
    <recommendedName>
        <fullName evidence="3">Phage tail protein</fullName>
    </recommendedName>
</protein>
<organism evidence="1 2">
    <name type="scientific">Paenibacillus rhizosphaerae</name>
    <dbReference type="NCBI Taxonomy" id="297318"/>
    <lineage>
        <taxon>Bacteria</taxon>
        <taxon>Bacillati</taxon>
        <taxon>Bacillota</taxon>
        <taxon>Bacilli</taxon>
        <taxon>Bacillales</taxon>
        <taxon>Paenibacillaceae</taxon>
        <taxon>Paenibacillus</taxon>
    </lineage>
</organism>
<evidence type="ECO:0008006" key="3">
    <source>
        <dbReference type="Google" id="ProtNLM"/>
    </source>
</evidence>
<dbReference type="AlphaFoldDB" id="A0A839U088"/>
<accession>A0A839U088</accession>
<evidence type="ECO:0000313" key="1">
    <source>
        <dbReference type="EMBL" id="MBB3132121.1"/>
    </source>
</evidence>
<reference evidence="1 2" key="1">
    <citation type="submission" date="2020-08" db="EMBL/GenBank/DDBJ databases">
        <title>Genomic Encyclopedia of Type Strains, Phase III (KMG-III): the genomes of soil and plant-associated and newly described type strains.</title>
        <authorList>
            <person name="Whitman W."/>
        </authorList>
    </citation>
    <scope>NUCLEOTIDE SEQUENCE [LARGE SCALE GENOMIC DNA]</scope>
    <source>
        <strain evidence="1 2">CECT 5831</strain>
    </source>
</reference>